<proteinExistence type="predicted"/>
<gene>
    <name evidence="1" type="ORF">X801_01150</name>
</gene>
<accession>A0A1S8X871</accession>
<evidence type="ECO:0000313" key="1">
    <source>
        <dbReference type="EMBL" id="OON22945.1"/>
    </source>
</evidence>
<keyword evidence="2" id="KW-1185">Reference proteome</keyword>
<organism evidence="1 2">
    <name type="scientific">Opisthorchis viverrini</name>
    <name type="common">Southeast Asian liver fluke</name>
    <dbReference type="NCBI Taxonomy" id="6198"/>
    <lineage>
        <taxon>Eukaryota</taxon>
        <taxon>Metazoa</taxon>
        <taxon>Spiralia</taxon>
        <taxon>Lophotrochozoa</taxon>
        <taxon>Platyhelminthes</taxon>
        <taxon>Trematoda</taxon>
        <taxon>Digenea</taxon>
        <taxon>Opisthorchiida</taxon>
        <taxon>Opisthorchiata</taxon>
        <taxon>Opisthorchiidae</taxon>
        <taxon>Opisthorchis</taxon>
    </lineage>
</organism>
<dbReference type="Proteomes" id="UP000243686">
    <property type="component" value="Unassembled WGS sequence"/>
</dbReference>
<protein>
    <submittedName>
        <fullName evidence="1">Uncharacterized protein</fullName>
    </submittedName>
</protein>
<evidence type="ECO:0000313" key="2">
    <source>
        <dbReference type="Proteomes" id="UP000243686"/>
    </source>
</evidence>
<dbReference type="EMBL" id="KV891644">
    <property type="protein sequence ID" value="OON22945.1"/>
    <property type="molecule type" value="Genomic_DNA"/>
</dbReference>
<sequence length="63" mass="7432">MVNRFNYPESQTMFRRAHARSDPPATRHVLQTSKFNFPTNPGDLCELEEFTEAFVQKRMELTI</sequence>
<reference evidence="1 2" key="1">
    <citation type="submission" date="2015-03" db="EMBL/GenBank/DDBJ databases">
        <title>Draft genome of the nematode, Opisthorchis viverrini.</title>
        <authorList>
            <person name="Mitreva M."/>
        </authorList>
    </citation>
    <scope>NUCLEOTIDE SEQUENCE [LARGE SCALE GENOMIC DNA]</scope>
    <source>
        <strain evidence="1">Khon Kaen</strain>
    </source>
</reference>
<name>A0A1S8X871_OPIVI</name>
<dbReference type="AlphaFoldDB" id="A0A1S8X871"/>